<organism evidence="2 3">
    <name type="scientific">Hibiscus syriacus</name>
    <name type="common">Rose of Sharon</name>
    <dbReference type="NCBI Taxonomy" id="106335"/>
    <lineage>
        <taxon>Eukaryota</taxon>
        <taxon>Viridiplantae</taxon>
        <taxon>Streptophyta</taxon>
        <taxon>Embryophyta</taxon>
        <taxon>Tracheophyta</taxon>
        <taxon>Spermatophyta</taxon>
        <taxon>Magnoliopsida</taxon>
        <taxon>eudicotyledons</taxon>
        <taxon>Gunneridae</taxon>
        <taxon>Pentapetalae</taxon>
        <taxon>rosids</taxon>
        <taxon>malvids</taxon>
        <taxon>Malvales</taxon>
        <taxon>Malvaceae</taxon>
        <taxon>Malvoideae</taxon>
        <taxon>Hibiscus</taxon>
    </lineage>
</organism>
<protein>
    <submittedName>
        <fullName evidence="2">Detected protein of confused Function</fullName>
    </submittedName>
</protein>
<dbReference type="PANTHER" id="PTHR45621">
    <property type="entry name" value="OS01G0588500 PROTEIN-RELATED"/>
    <property type="match status" value="1"/>
</dbReference>
<dbReference type="InterPro" id="IPR000719">
    <property type="entry name" value="Prot_kinase_dom"/>
</dbReference>
<evidence type="ECO:0000313" key="2">
    <source>
        <dbReference type="EMBL" id="KAE8717259.1"/>
    </source>
</evidence>
<keyword evidence="3" id="KW-1185">Reference proteome</keyword>
<comment type="caution">
    <text evidence="2">The sequence shown here is derived from an EMBL/GenBank/DDBJ whole genome shotgun (WGS) entry which is preliminary data.</text>
</comment>
<dbReference type="InterPro" id="IPR011009">
    <property type="entry name" value="Kinase-like_dom_sf"/>
</dbReference>
<evidence type="ECO:0000313" key="3">
    <source>
        <dbReference type="Proteomes" id="UP000436088"/>
    </source>
</evidence>
<accession>A0A6A3BQV2</accession>
<name>A0A6A3BQV2_HIBSY</name>
<feature type="domain" description="Protein kinase" evidence="1">
    <location>
        <begin position="1"/>
        <end position="136"/>
    </location>
</feature>
<dbReference type="Gene3D" id="1.10.510.10">
    <property type="entry name" value="Transferase(Phosphotransferase) domain 1"/>
    <property type="match status" value="1"/>
</dbReference>
<dbReference type="PROSITE" id="PS50011">
    <property type="entry name" value="PROTEIN_KINASE_DOM"/>
    <property type="match status" value="1"/>
</dbReference>
<dbReference type="InterPro" id="IPR050823">
    <property type="entry name" value="Plant_Ser_Thr_Prot_Kinase"/>
</dbReference>
<dbReference type="SUPFAM" id="SSF56112">
    <property type="entry name" value="Protein kinase-like (PK-like)"/>
    <property type="match status" value="1"/>
</dbReference>
<reference evidence="2" key="1">
    <citation type="submission" date="2019-09" db="EMBL/GenBank/DDBJ databases">
        <title>Draft genome information of white flower Hibiscus syriacus.</title>
        <authorList>
            <person name="Kim Y.-M."/>
        </authorList>
    </citation>
    <scope>NUCLEOTIDE SEQUENCE [LARGE SCALE GENOMIC DNA]</scope>
    <source>
        <strain evidence="2">YM2019G1</strain>
    </source>
</reference>
<dbReference type="GO" id="GO:0005524">
    <property type="term" value="F:ATP binding"/>
    <property type="evidence" value="ECO:0007669"/>
    <property type="project" value="InterPro"/>
</dbReference>
<dbReference type="Proteomes" id="UP000436088">
    <property type="component" value="Unassembled WGS sequence"/>
</dbReference>
<gene>
    <name evidence="2" type="ORF">F3Y22_tig00110055pilonHSYRG00021</name>
</gene>
<sequence>MDGFILFKIKEGCPSVIENTTRVVGTMGYAAPEYTQTGHLTSKIDLRSYGVFLYELIMGRRPLDKSKPKNEQNLLQWVKPYLSDKKFQLILDLRLNGKYQLMSAQRLAVVANRCLVRNPKSSPKMSEVLKIVNQIVEATGFGNPEPPLKDVSTETSRERKRRAIDFRSEKFVWSWTPMLIRTC</sequence>
<dbReference type="AlphaFoldDB" id="A0A6A3BQV2"/>
<dbReference type="EMBL" id="VEPZ02000828">
    <property type="protein sequence ID" value="KAE8717259.1"/>
    <property type="molecule type" value="Genomic_DNA"/>
</dbReference>
<proteinExistence type="predicted"/>
<dbReference type="GO" id="GO:0004672">
    <property type="term" value="F:protein kinase activity"/>
    <property type="evidence" value="ECO:0007669"/>
    <property type="project" value="InterPro"/>
</dbReference>
<dbReference type="Pfam" id="PF00069">
    <property type="entry name" value="Pkinase"/>
    <property type="match status" value="1"/>
</dbReference>
<evidence type="ECO:0000259" key="1">
    <source>
        <dbReference type="PROSITE" id="PS50011"/>
    </source>
</evidence>